<dbReference type="Proteomes" id="UP000605846">
    <property type="component" value="Unassembled WGS sequence"/>
</dbReference>
<keyword evidence="3" id="KW-1185">Reference proteome</keyword>
<protein>
    <recommendedName>
        <fullName evidence="1">F-box domain-containing protein</fullName>
    </recommendedName>
</protein>
<evidence type="ECO:0000313" key="2">
    <source>
        <dbReference type="EMBL" id="KAF7723280.1"/>
    </source>
</evidence>
<accession>A0A8H7ELW8</accession>
<dbReference type="SUPFAM" id="SSF81383">
    <property type="entry name" value="F-box domain"/>
    <property type="match status" value="1"/>
</dbReference>
<gene>
    <name evidence="2" type="ORF">EC973_002126</name>
</gene>
<evidence type="ECO:0000313" key="3">
    <source>
        <dbReference type="Proteomes" id="UP000605846"/>
    </source>
</evidence>
<evidence type="ECO:0000259" key="1">
    <source>
        <dbReference type="PROSITE" id="PS50181"/>
    </source>
</evidence>
<name>A0A8H7ELW8_9FUNG</name>
<reference evidence="2" key="1">
    <citation type="submission" date="2020-01" db="EMBL/GenBank/DDBJ databases">
        <title>Genome Sequencing of Three Apophysomyces-Like Fungal Strains Confirms a Novel Fungal Genus in the Mucoromycota with divergent Burkholderia-like Endosymbiotic Bacteria.</title>
        <authorList>
            <person name="Stajich J.E."/>
            <person name="Macias A.M."/>
            <person name="Carter-House D."/>
            <person name="Lovett B."/>
            <person name="Kasson L.R."/>
            <person name="Berry K."/>
            <person name="Grigoriev I."/>
            <person name="Chang Y."/>
            <person name="Spatafora J."/>
            <person name="Kasson M.T."/>
        </authorList>
    </citation>
    <scope>NUCLEOTIDE SEQUENCE</scope>
    <source>
        <strain evidence="2">NRRL A-21654</strain>
    </source>
</reference>
<comment type="caution">
    <text evidence="2">The sequence shown here is derived from an EMBL/GenBank/DDBJ whole genome shotgun (WGS) entry which is preliminary data.</text>
</comment>
<dbReference type="Pfam" id="PF12937">
    <property type="entry name" value="F-box-like"/>
    <property type="match status" value="1"/>
</dbReference>
<dbReference type="InterPro" id="IPR036047">
    <property type="entry name" value="F-box-like_dom_sf"/>
</dbReference>
<dbReference type="InterPro" id="IPR001810">
    <property type="entry name" value="F-box_dom"/>
</dbReference>
<dbReference type="InterPro" id="IPR032675">
    <property type="entry name" value="LRR_dom_sf"/>
</dbReference>
<organism evidence="2 3">
    <name type="scientific">Apophysomyces ossiformis</name>
    <dbReference type="NCBI Taxonomy" id="679940"/>
    <lineage>
        <taxon>Eukaryota</taxon>
        <taxon>Fungi</taxon>
        <taxon>Fungi incertae sedis</taxon>
        <taxon>Mucoromycota</taxon>
        <taxon>Mucoromycotina</taxon>
        <taxon>Mucoromycetes</taxon>
        <taxon>Mucorales</taxon>
        <taxon>Mucorineae</taxon>
        <taxon>Mucoraceae</taxon>
        <taxon>Apophysomyces</taxon>
    </lineage>
</organism>
<proteinExistence type="predicted"/>
<dbReference type="Gene3D" id="3.80.10.10">
    <property type="entry name" value="Ribonuclease Inhibitor"/>
    <property type="match status" value="2"/>
</dbReference>
<dbReference type="AlphaFoldDB" id="A0A8H7ELW8"/>
<sequence length="604" mass="68718">MTTKTDIASPNRPVPPSASSSYVANQLPNEIIVNIGDRLPNRTLCILVRLCRSWYAALIPRLYHSVTIDSEELLEKFFKAMLATASHKKLFHFVHELHFTSRAGLCTNVMRALCDTRRSQSNSAGGEAAWLPFLQTWKNLSVLSTRYFCSELELKLLARTGLHLSLTTLSMSICQWEACADTFEALPSVESLKIDFLLPNDWRPKTVPFSYLETIHGYFPRLKEFEVLCLRTCGEIPEYVQPCATVRLFSVRAVPEARSWGEYFARKYPKLETLDLPGSRNENIDMAIEAKRLVRSCYHLRRLVMINDEVCRALINILLEIGAPLERLWLGEQERPLFPKLSQSFRQTLTHVVFYGGPAMPIKEVLAQLKICPSLTNLSLFRVTPRLEVDHILTEIEGLKILSLAADDIGLSSNHNDEATVRLAKIESVSLTGQEIEDEVYHWLSPRCPRLTSLELNYGLGGYRIPVIYYPNPGLKFLSVQGGLHTVFKLTQISEVERVQLQGQGYNKLNELNETTGYTRWFGPPGFQGMRVQEPAEVEQLLSEIEVLHDGFCRRKSEEAKQIEQELLEECSEQAVPYTHLSARIFMIRCHFVDTILLSGILIT</sequence>
<dbReference type="SUPFAM" id="SSF52047">
    <property type="entry name" value="RNI-like"/>
    <property type="match status" value="1"/>
</dbReference>
<dbReference type="OrthoDB" id="421226at2759"/>
<dbReference type="EMBL" id="JABAYA010000157">
    <property type="protein sequence ID" value="KAF7723280.1"/>
    <property type="molecule type" value="Genomic_DNA"/>
</dbReference>
<feature type="domain" description="F-box" evidence="1">
    <location>
        <begin position="21"/>
        <end position="66"/>
    </location>
</feature>
<dbReference type="PROSITE" id="PS50181">
    <property type="entry name" value="FBOX"/>
    <property type="match status" value="1"/>
</dbReference>